<feature type="domain" description="Outer membrane protein beta-barrel" evidence="2">
    <location>
        <begin position="20"/>
        <end position="173"/>
    </location>
</feature>
<comment type="caution">
    <text evidence="3">The sequence shown here is derived from an EMBL/GenBank/DDBJ whole genome shotgun (WGS) entry which is preliminary data.</text>
</comment>
<sequence length="213" mass="22704">MKKSLLSLAIATLAVSGAHAQLHSRSNSFAGFKAGGSAASFVGDGAKNMQYVYGFQAGLFANLALNRPFSIQPELLYSMKGAKTPAGYITQSSIWLNYIDVPVAFRATTKDGLFLEAGPQVSFLINAKSDASGEKVSVKNSYKFVDVGFVLGAGYQPLKGGLGIGGRYNAGFGTALKAATDSRVVTPDLRNSAFQVYLTYSRPTIHKRTKKKE</sequence>
<name>A0ABS3QLA5_9BACT</name>
<keyword evidence="1" id="KW-0732">Signal</keyword>
<feature type="signal peptide" evidence="1">
    <location>
        <begin position="1"/>
        <end position="20"/>
    </location>
</feature>
<evidence type="ECO:0000313" key="4">
    <source>
        <dbReference type="Proteomes" id="UP000664369"/>
    </source>
</evidence>
<dbReference type="Proteomes" id="UP000664369">
    <property type="component" value="Unassembled WGS sequence"/>
</dbReference>
<evidence type="ECO:0000256" key="1">
    <source>
        <dbReference type="SAM" id="SignalP"/>
    </source>
</evidence>
<dbReference type="Pfam" id="PF13568">
    <property type="entry name" value="OMP_b-brl_2"/>
    <property type="match status" value="1"/>
</dbReference>
<dbReference type="RefSeq" id="WP_208177824.1">
    <property type="nucleotide sequence ID" value="NZ_JAGETZ010000014.1"/>
</dbReference>
<accession>A0ABS3QLA5</accession>
<feature type="chain" id="PRO_5046659798" evidence="1">
    <location>
        <begin position="21"/>
        <end position="213"/>
    </location>
</feature>
<protein>
    <submittedName>
        <fullName evidence="3">PorT family protein</fullName>
    </submittedName>
</protein>
<keyword evidence="4" id="KW-1185">Reference proteome</keyword>
<proteinExistence type="predicted"/>
<evidence type="ECO:0000313" key="3">
    <source>
        <dbReference type="EMBL" id="MBO2012060.1"/>
    </source>
</evidence>
<evidence type="ECO:0000259" key="2">
    <source>
        <dbReference type="Pfam" id="PF13568"/>
    </source>
</evidence>
<dbReference type="InterPro" id="IPR025665">
    <property type="entry name" value="Beta-barrel_OMP_2"/>
</dbReference>
<reference evidence="3 4" key="1">
    <citation type="submission" date="2021-03" db="EMBL/GenBank/DDBJ databases">
        <authorList>
            <person name="Kim M.K."/>
        </authorList>
    </citation>
    <scope>NUCLEOTIDE SEQUENCE [LARGE SCALE GENOMIC DNA]</scope>
    <source>
        <strain evidence="3 4">BT442</strain>
    </source>
</reference>
<gene>
    <name evidence="3" type="ORF">J4E00_23545</name>
</gene>
<organism evidence="3 4">
    <name type="scientific">Hymenobacter negativus</name>
    <dbReference type="NCBI Taxonomy" id="2795026"/>
    <lineage>
        <taxon>Bacteria</taxon>
        <taxon>Pseudomonadati</taxon>
        <taxon>Bacteroidota</taxon>
        <taxon>Cytophagia</taxon>
        <taxon>Cytophagales</taxon>
        <taxon>Hymenobacteraceae</taxon>
        <taxon>Hymenobacter</taxon>
    </lineage>
</organism>
<dbReference type="EMBL" id="JAGETZ010000014">
    <property type="protein sequence ID" value="MBO2012060.1"/>
    <property type="molecule type" value="Genomic_DNA"/>
</dbReference>